<organism evidence="1 2">
    <name type="scientific">Xenoophorus captivus</name>
    <dbReference type="NCBI Taxonomy" id="1517983"/>
    <lineage>
        <taxon>Eukaryota</taxon>
        <taxon>Metazoa</taxon>
        <taxon>Chordata</taxon>
        <taxon>Craniata</taxon>
        <taxon>Vertebrata</taxon>
        <taxon>Euteleostomi</taxon>
        <taxon>Actinopterygii</taxon>
        <taxon>Neopterygii</taxon>
        <taxon>Teleostei</taxon>
        <taxon>Neoteleostei</taxon>
        <taxon>Acanthomorphata</taxon>
        <taxon>Ovalentaria</taxon>
        <taxon>Atherinomorphae</taxon>
        <taxon>Cyprinodontiformes</taxon>
        <taxon>Goodeidae</taxon>
        <taxon>Xenoophorus</taxon>
    </lineage>
</organism>
<dbReference type="EMBL" id="JAHRIN010033284">
    <property type="protein sequence ID" value="MEQ2202234.1"/>
    <property type="molecule type" value="Genomic_DNA"/>
</dbReference>
<accession>A0ABV0R288</accession>
<evidence type="ECO:0000313" key="2">
    <source>
        <dbReference type="Proteomes" id="UP001434883"/>
    </source>
</evidence>
<keyword evidence="2" id="KW-1185">Reference proteome</keyword>
<reference evidence="1 2" key="1">
    <citation type="submission" date="2021-06" db="EMBL/GenBank/DDBJ databases">
        <authorList>
            <person name="Palmer J.M."/>
        </authorList>
    </citation>
    <scope>NUCLEOTIDE SEQUENCE [LARGE SCALE GENOMIC DNA]</scope>
    <source>
        <strain evidence="1 2">XC_2019</strain>
        <tissue evidence="1">Muscle</tissue>
    </source>
</reference>
<comment type="caution">
    <text evidence="1">The sequence shown here is derived from an EMBL/GenBank/DDBJ whole genome shotgun (WGS) entry which is preliminary data.</text>
</comment>
<dbReference type="Proteomes" id="UP001434883">
    <property type="component" value="Unassembled WGS sequence"/>
</dbReference>
<name>A0ABV0R288_9TELE</name>
<sequence>MRAGVTAQQTDNNDVLKAISSLHAELARLKLDICNKIEAEISEKVLSIRDLTYGAQRIWIFRDLPPEVTRR</sequence>
<evidence type="ECO:0000313" key="1">
    <source>
        <dbReference type="EMBL" id="MEQ2202234.1"/>
    </source>
</evidence>
<protein>
    <submittedName>
        <fullName evidence="1">Uncharacterized protein</fullName>
    </submittedName>
</protein>
<proteinExistence type="predicted"/>
<gene>
    <name evidence="1" type="ORF">XENOCAPTIV_028867</name>
</gene>